<dbReference type="Pfam" id="PF16565">
    <property type="entry name" value="MIT_C"/>
    <property type="match status" value="1"/>
</dbReference>
<dbReference type="Pfam" id="PF04212">
    <property type="entry name" value="MIT"/>
    <property type="match status" value="1"/>
</dbReference>
<dbReference type="Gene3D" id="1.20.58.80">
    <property type="entry name" value="Phosphotransferase system, lactose/cellobiose-type IIA subunit"/>
    <property type="match status" value="1"/>
</dbReference>
<protein>
    <recommendedName>
        <fullName evidence="1">MIT domain-containing protein</fullName>
    </recommendedName>
</protein>
<dbReference type="STRING" id="121224.E0VDR7"/>
<reference evidence="3" key="3">
    <citation type="submission" date="2021-02" db="UniProtKB">
        <authorList>
            <consortium name="EnsemblMetazoa"/>
        </authorList>
    </citation>
    <scope>IDENTIFICATION</scope>
    <source>
        <strain evidence="3">USDA</strain>
    </source>
</reference>
<dbReference type="GeneID" id="8238387"/>
<evidence type="ECO:0000313" key="3">
    <source>
        <dbReference type="EnsemblMetazoa" id="PHUM123950-PA"/>
    </source>
</evidence>
<dbReference type="OrthoDB" id="19553at2759"/>
<sequence>MTQLEIAAGSILTRAVTLDKTNRFTEALVCYQEGLQILVDRVKVLEPGKKKEALKQKIHEYIERAEFIKKHIEKQKDLGLYHEQISIENNSKGHSYTSLVGRFLDGDMTTVKVEDPYIRNYNQCRNFLQFCELLVKKCFNLKQIFLLTGSDAKNADDQKSWLNSIKYSLENSYNIKLNVEFSSTLHDRQITLGNGWVIKIGRGLDYFKPAESKFAIGAIDYDLRQCHETTVDIFHSKDVKHSFG</sequence>
<dbReference type="EMBL" id="DS235083">
    <property type="protein sequence ID" value="EEB11523.1"/>
    <property type="molecule type" value="Genomic_DNA"/>
</dbReference>
<dbReference type="AlphaFoldDB" id="E0VDR7"/>
<dbReference type="KEGG" id="phu:Phum_PHUM123950"/>
<dbReference type="InterPro" id="IPR007330">
    <property type="entry name" value="MIT_dom"/>
</dbReference>
<dbReference type="CDD" id="cd02685">
    <property type="entry name" value="MIT_C"/>
    <property type="match status" value="1"/>
</dbReference>
<dbReference type="SUPFAM" id="SSF116846">
    <property type="entry name" value="MIT domain"/>
    <property type="match status" value="1"/>
</dbReference>
<dbReference type="Proteomes" id="UP000009046">
    <property type="component" value="Unassembled WGS sequence"/>
</dbReference>
<dbReference type="InParanoid" id="E0VDR7"/>
<dbReference type="VEuPathDB" id="VectorBase:PHUM123950"/>
<gene>
    <name evidence="3" type="primary">8238387</name>
    <name evidence="2" type="ORF">Phum_PHUM123950</name>
</gene>
<dbReference type="PANTHER" id="PTHR21222:SF1">
    <property type="entry name" value="MIT DOMAIN-CONTAINING PROTEIN 1"/>
    <property type="match status" value="1"/>
</dbReference>
<dbReference type="EMBL" id="AAZO01001456">
    <property type="status" value="NOT_ANNOTATED_CDS"/>
    <property type="molecule type" value="Genomic_DNA"/>
</dbReference>
<keyword evidence="4" id="KW-1185">Reference proteome</keyword>
<dbReference type="EnsemblMetazoa" id="PHUM123950-RA">
    <property type="protein sequence ID" value="PHUM123950-PA"/>
    <property type="gene ID" value="PHUM123950"/>
</dbReference>
<dbReference type="PANTHER" id="PTHR21222">
    <property type="entry name" value="MIT DOMAIN-CONTAINING PROTEIN 1"/>
    <property type="match status" value="1"/>
</dbReference>
<dbReference type="eggNOG" id="KOG4509">
    <property type="taxonomic scope" value="Eukaryota"/>
</dbReference>
<dbReference type="SMART" id="SM00745">
    <property type="entry name" value="MIT"/>
    <property type="match status" value="1"/>
</dbReference>
<dbReference type="FunCoup" id="E0VDR7">
    <property type="interactions" value="1197"/>
</dbReference>
<dbReference type="Gene3D" id="3.30.870.30">
    <property type="entry name" value="MITD, C-terminal phospholipase D-like domain"/>
    <property type="match status" value="1"/>
</dbReference>
<dbReference type="InterPro" id="IPR032341">
    <property type="entry name" value="MITD1_C"/>
</dbReference>
<evidence type="ECO:0000313" key="4">
    <source>
        <dbReference type="Proteomes" id="UP000009046"/>
    </source>
</evidence>
<dbReference type="HOGENOM" id="CLU_088713_1_0_1"/>
<proteinExistence type="predicted"/>
<organism>
    <name type="scientific">Pediculus humanus subsp. corporis</name>
    <name type="common">Body louse</name>
    <dbReference type="NCBI Taxonomy" id="121224"/>
    <lineage>
        <taxon>Eukaryota</taxon>
        <taxon>Metazoa</taxon>
        <taxon>Ecdysozoa</taxon>
        <taxon>Arthropoda</taxon>
        <taxon>Hexapoda</taxon>
        <taxon>Insecta</taxon>
        <taxon>Pterygota</taxon>
        <taxon>Neoptera</taxon>
        <taxon>Paraneoptera</taxon>
        <taxon>Psocodea</taxon>
        <taxon>Troctomorpha</taxon>
        <taxon>Phthiraptera</taxon>
        <taxon>Anoplura</taxon>
        <taxon>Pediculidae</taxon>
        <taxon>Pediculus</taxon>
    </lineage>
</organism>
<reference evidence="2" key="2">
    <citation type="submission" date="2007-04" db="EMBL/GenBank/DDBJ databases">
        <title>The genome of the human body louse.</title>
        <authorList>
            <consortium name="The Human Body Louse Genome Consortium"/>
            <person name="Kirkness E."/>
            <person name="Walenz B."/>
            <person name="Hass B."/>
            <person name="Bruggner R."/>
            <person name="Strausberg R."/>
        </authorList>
    </citation>
    <scope>NUCLEOTIDE SEQUENCE</scope>
    <source>
        <strain evidence="2">USDA</strain>
    </source>
</reference>
<evidence type="ECO:0000313" key="2">
    <source>
        <dbReference type="EMBL" id="EEB11523.1"/>
    </source>
</evidence>
<dbReference type="InterPro" id="IPR052817">
    <property type="entry name" value="MIT_domain_contain_protein1"/>
</dbReference>
<dbReference type="InterPro" id="IPR038113">
    <property type="entry name" value="MITD1_C_sf"/>
</dbReference>
<dbReference type="OMA" id="FYKASNP"/>
<dbReference type="InterPro" id="IPR036181">
    <property type="entry name" value="MIT_dom_sf"/>
</dbReference>
<dbReference type="RefSeq" id="XP_002424261.1">
    <property type="nucleotide sequence ID" value="XM_002424216.1"/>
</dbReference>
<name>E0VDR7_PEDHC</name>
<feature type="domain" description="MIT" evidence="1">
    <location>
        <begin position="1"/>
        <end position="78"/>
    </location>
</feature>
<evidence type="ECO:0000259" key="1">
    <source>
        <dbReference type="SMART" id="SM00745"/>
    </source>
</evidence>
<accession>E0VDR7</accession>
<dbReference type="CTD" id="8238387"/>
<reference evidence="2" key="1">
    <citation type="submission" date="2007-04" db="EMBL/GenBank/DDBJ databases">
        <title>Annotation of Pediculus humanus corporis strain USDA.</title>
        <authorList>
            <person name="Kirkness E."/>
            <person name="Hannick L."/>
            <person name="Hass B."/>
            <person name="Bruggner R."/>
            <person name="Lawson D."/>
            <person name="Bidwell S."/>
            <person name="Joardar V."/>
            <person name="Caler E."/>
            <person name="Walenz B."/>
            <person name="Inman J."/>
            <person name="Schobel S."/>
            <person name="Galinsky K."/>
            <person name="Amedeo P."/>
            <person name="Strausberg R."/>
        </authorList>
    </citation>
    <scope>NUCLEOTIDE SEQUENCE</scope>
    <source>
        <strain evidence="2">USDA</strain>
    </source>
</reference>